<organism evidence="4 5">
    <name type="scientific">Ramazzottius varieornatus</name>
    <name type="common">Water bear</name>
    <name type="synonym">Tardigrade</name>
    <dbReference type="NCBI Taxonomy" id="947166"/>
    <lineage>
        <taxon>Eukaryota</taxon>
        <taxon>Metazoa</taxon>
        <taxon>Ecdysozoa</taxon>
        <taxon>Tardigrada</taxon>
        <taxon>Eutardigrada</taxon>
        <taxon>Parachela</taxon>
        <taxon>Hypsibioidea</taxon>
        <taxon>Ramazzottiidae</taxon>
        <taxon>Ramazzottius</taxon>
    </lineage>
</organism>
<feature type="signal peptide" evidence="3">
    <location>
        <begin position="1"/>
        <end position="31"/>
    </location>
</feature>
<dbReference type="AlphaFoldDB" id="A0A1D1VTQ2"/>
<keyword evidence="2" id="KW-0472">Membrane</keyword>
<feature type="compositionally biased region" description="Polar residues" evidence="1">
    <location>
        <begin position="430"/>
        <end position="442"/>
    </location>
</feature>
<protein>
    <submittedName>
        <fullName evidence="4">Uncharacterized protein</fullName>
    </submittedName>
</protein>
<dbReference type="EMBL" id="BDGG01000011">
    <property type="protein sequence ID" value="GAV04890.1"/>
    <property type="molecule type" value="Genomic_DNA"/>
</dbReference>
<gene>
    <name evidence="4" type="primary">RvY_15097-1</name>
    <name evidence="4" type="synonym">RvY_15097.1</name>
    <name evidence="4" type="ORF">RvY_15097</name>
</gene>
<feature type="transmembrane region" description="Helical" evidence="2">
    <location>
        <begin position="452"/>
        <end position="471"/>
    </location>
</feature>
<feature type="compositionally biased region" description="Gly residues" evidence="1">
    <location>
        <begin position="400"/>
        <end position="423"/>
    </location>
</feature>
<name>A0A1D1VTQ2_RAMVA</name>
<sequence length="472" mass="49443">MLIRNARIFSLTSVTVLLLMANFGKHSSVNAIKCFVCDNIGVHEEDEMLSANPLNVNAVCQQFADTKDLMQFAITCPAKYNACQSSHGWTGNPDSDDSHAFRSCFTVPDNAKKTDCREHYIVQGVTSCPCYYDNCNFQSTMIKTGNVWTAVLAGGKSNLAAGGTTKASSAIATIQAGGGGASGVNAGGNAGTNSTSTNTGSVDVGSGGAASALASADANPQDVAARAGSGTGGSGASNTASSLRFHPFDLTFRIKCFVCDNEGYHASDPVLVAHPDFQSEITCHRYADTSELKKFIVDCPAEYNACQVTVGWTDEPDEKHSYRSCMTVLPADRDKKNRHCRNHPAVPDVYSCPCYFDFCNFHNLMQMDANGGLAVLTPNITDKENLAGGETSKAPTRPGNGTGGNSKPGSGSGGGGGGGGAGGWFDWQDPNGTQSASRESTSGALTYKLPPIRAASMALFVLLITSFASFIL</sequence>
<keyword evidence="5" id="KW-1185">Reference proteome</keyword>
<accession>A0A1D1VTQ2</accession>
<reference evidence="4 5" key="1">
    <citation type="journal article" date="2016" name="Nat. Commun.">
        <title>Extremotolerant tardigrade genome and improved radiotolerance of human cultured cells by tardigrade-unique protein.</title>
        <authorList>
            <person name="Hashimoto T."/>
            <person name="Horikawa D.D."/>
            <person name="Saito Y."/>
            <person name="Kuwahara H."/>
            <person name="Kozuka-Hata H."/>
            <person name="Shin-I T."/>
            <person name="Minakuchi Y."/>
            <person name="Ohishi K."/>
            <person name="Motoyama A."/>
            <person name="Aizu T."/>
            <person name="Enomoto A."/>
            <person name="Kondo K."/>
            <person name="Tanaka S."/>
            <person name="Hara Y."/>
            <person name="Koshikawa S."/>
            <person name="Sagara H."/>
            <person name="Miura T."/>
            <person name="Yokobori S."/>
            <person name="Miyagawa K."/>
            <person name="Suzuki Y."/>
            <person name="Kubo T."/>
            <person name="Oyama M."/>
            <person name="Kohara Y."/>
            <person name="Fujiyama A."/>
            <person name="Arakawa K."/>
            <person name="Katayama T."/>
            <person name="Toyoda A."/>
            <person name="Kunieda T."/>
        </authorList>
    </citation>
    <scope>NUCLEOTIDE SEQUENCE [LARGE SCALE GENOMIC DNA]</scope>
    <source>
        <strain evidence="4 5">YOKOZUNA-1</strain>
    </source>
</reference>
<evidence type="ECO:0000256" key="3">
    <source>
        <dbReference type="SAM" id="SignalP"/>
    </source>
</evidence>
<dbReference type="Proteomes" id="UP000186922">
    <property type="component" value="Unassembled WGS sequence"/>
</dbReference>
<keyword evidence="2" id="KW-0812">Transmembrane</keyword>
<evidence type="ECO:0000256" key="1">
    <source>
        <dbReference type="SAM" id="MobiDB-lite"/>
    </source>
</evidence>
<proteinExistence type="predicted"/>
<comment type="caution">
    <text evidence="4">The sequence shown here is derived from an EMBL/GenBank/DDBJ whole genome shotgun (WGS) entry which is preliminary data.</text>
</comment>
<feature type="chain" id="PRO_5008898834" evidence="3">
    <location>
        <begin position="32"/>
        <end position="472"/>
    </location>
</feature>
<evidence type="ECO:0000256" key="2">
    <source>
        <dbReference type="SAM" id="Phobius"/>
    </source>
</evidence>
<keyword evidence="2" id="KW-1133">Transmembrane helix</keyword>
<feature type="region of interest" description="Disordered" evidence="1">
    <location>
        <begin position="384"/>
        <end position="442"/>
    </location>
</feature>
<keyword evidence="3" id="KW-0732">Signal</keyword>
<evidence type="ECO:0000313" key="4">
    <source>
        <dbReference type="EMBL" id="GAV04890.1"/>
    </source>
</evidence>
<evidence type="ECO:0000313" key="5">
    <source>
        <dbReference type="Proteomes" id="UP000186922"/>
    </source>
</evidence>